<comment type="similarity">
    <text evidence="3">Belongs to the glycosyl hydrolase 5 (cellulase A) family.</text>
</comment>
<dbReference type="GO" id="GO:0016985">
    <property type="term" value="F:mannan endo-1,4-beta-mannosidase activity"/>
    <property type="evidence" value="ECO:0007669"/>
    <property type="project" value="UniProtKB-EC"/>
</dbReference>
<dbReference type="GO" id="GO:0005576">
    <property type="term" value="C:extracellular region"/>
    <property type="evidence" value="ECO:0007669"/>
    <property type="project" value="UniProtKB-SubCell"/>
</dbReference>
<dbReference type="STRING" id="3821.A0A151TXE1"/>
<evidence type="ECO:0000256" key="8">
    <source>
        <dbReference type="ARBA" id="ARBA00023295"/>
    </source>
</evidence>
<comment type="subcellular location">
    <subcellularLocation>
        <location evidence="2">Secreted</location>
    </subcellularLocation>
</comment>
<dbReference type="EMBL" id="CM003605">
    <property type="protein sequence ID" value="KYP71706.1"/>
    <property type="molecule type" value="Genomic_DNA"/>
</dbReference>
<evidence type="ECO:0000256" key="7">
    <source>
        <dbReference type="ARBA" id="ARBA00022801"/>
    </source>
</evidence>
<evidence type="ECO:0000256" key="2">
    <source>
        <dbReference type="ARBA" id="ARBA00004613"/>
    </source>
</evidence>
<keyword evidence="7" id="KW-0378">Hydrolase</keyword>
<protein>
    <recommendedName>
        <fullName evidence="4">mannan endo-1,4-beta-mannosidase</fullName>
        <ecNumber evidence="4">3.2.1.78</ecNumber>
    </recommendedName>
</protein>
<comment type="catalytic activity">
    <reaction evidence="1">
        <text>Random hydrolysis of (1-&gt;4)-beta-D-mannosidic linkages in mannans, galactomannans and glucomannans.</text>
        <dbReference type="EC" id="3.2.1.78"/>
    </reaction>
</comment>
<dbReference type="FunFam" id="3.20.20.80:FF:000012">
    <property type="entry name" value="Mannan endo-1,4-beta-mannosidase 6"/>
    <property type="match status" value="1"/>
</dbReference>
<dbReference type="InterPro" id="IPR017853">
    <property type="entry name" value="GH"/>
</dbReference>
<evidence type="ECO:0000256" key="1">
    <source>
        <dbReference type="ARBA" id="ARBA00001678"/>
    </source>
</evidence>
<evidence type="ECO:0000313" key="11">
    <source>
        <dbReference type="Proteomes" id="UP000075243"/>
    </source>
</evidence>
<dbReference type="AlphaFoldDB" id="A0A151TXE1"/>
<gene>
    <name evidence="10" type="ORF">KK1_010975</name>
</gene>
<keyword evidence="5" id="KW-0964">Secreted</keyword>
<dbReference type="PANTHER" id="PTHR31451">
    <property type="match status" value="1"/>
</dbReference>
<keyword evidence="6" id="KW-0732">Signal</keyword>
<evidence type="ECO:0000259" key="9">
    <source>
        <dbReference type="Pfam" id="PF26410"/>
    </source>
</evidence>
<keyword evidence="11" id="KW-1185">Reference proteome</keyword>
<keyword evidence="8" id="KW-0326">Glycosidase</keyword>
<dbReference type="GO" id="GO:0000272">
    <property type="term" value="P:polysaccharide catabolic process"/>
    <property type="evidence" value="ECO:0007669"/>
    <property type="project" value="InterPro"/>
</dbReference>
<sequence length="344" mass="38590">MVMASDPSTRPKVTTILQQASSHGLTVARTWAFNDAGYRALQVSPGSYDEQVFRGLDFVVSEAGKHGVRLILSLVNNWKDFGGKNQYVEWVKQHGAYVNNEDDFFTHPVVKTLYKNHIQTVLTRKNTITGVAYKDDPAIFAWELMNEPRSQHDNSGKAIQEWVTEMAAHVKSIDRNHLLEIGLEGFYGETVPEKKQFNPGYQLIGTDFISNNLVHQVDFATIHLYPEQWLPGSNEAAQVAFVDKWVESHIHDAKNVLGKPIVVGEFGKSSKLSSMVERDSYMNKMYSAIYNSASSGGPCAGGLFWQLMAQGMDSFRDGYEVIFEESPSTTRIIEQQSHKMSSIA</sequence>
<evidence type="ECO:0000256" key="3">
    <source>
        <dbReference type="ARBA" id="ARBA00005641"/>
    </source>
</evidence>
<dbReference type="OMA" id="NYTWGNE"/>
<dbReference type="Pfam" id="PF26410">
    <property type="entry name" value="GH5_mannosidase"/>
    <property type="match status" value="1"/>
</dbReference>
<evidence type="ECO:0000313" key="10">
    <source>
        <dbReference type="EMBL" id="KYP71706.1"/>
    </source>
</evidence>
<reference evidence="10 11" key="1">
    <citation type="journal article" date="2012" name="Nat. Biotechnol.">
        <title>Draft genome sequence of pigeonpea (Cajanus cajan), an orphan legume crop of resource-poor farmers.</title>
        <authorList>
            <person name="Varshney R.K."/>
            <person name="Chen W."/>
            <person name="Li Y."/>
            <person name="Bharti A.K."/>
            <person name="Saxena R.K."/>
            <person name="Schlueter J.A."/>
            <person name="Donoghue M.T."/>
            <person name="Azam S."/>
            <person name="Fan G."/>
            <person name="Whaley A.M."/>
            <person name="Farmer A.D."/>
            <person name="Sheridan J."/>
            <person name="Iwata A."/>
            <person name="Tuteja R."/>
            <person name="Penmetsa R.V."/>
            <person name="Wu W."/>
            <person name="Upadhyaya H.D."/>
            <person name="Yang S.P."/>
            <person name="Shah T."/>
            <person name="Saxena K.B."/>
            <person name="Michael T."/>
            <person name="McCombie W.R."/>
            <person name="Yang B."/>
            <person name="Zhang G."/>
            <person name="Yang H."/>
            <person name="Wang J."/>
            <person name="Spillane C."/>
            <person name="Cook D.R."/>
            <person name="May G.D."/>
            <person name="Xu X."/>
            <person name="Jackson S.A."/>
        </authorList>
    </citation>
    <scope>NUCLEOTIDE SEQUENCE [LARGE SCALE GENOMIC DNA]</scope>
    <source>
        <strain evidence="11">cv. Asha</strain>
    </source>
</reference>
<name>A0A151TXE1_CAJCA</name>
<evidence type="ECO:0000256" key="5">
    <source>
        <dbReference type="ARBA" id="ARBA00022525"/>
    </source>
</evidence>
<accession>A0A151TXE1</accession>
<dbReference type="SUPFAM" id="SSF51445">
    <property type="entry name" value="(Trans)glycosidases"/>
    <property type="match status" value="1"/>
</dbReference>
<dbReference type="Gramene" id="C.cajan_10666.t">
    <property type="protein sequence ID" value="C.cajan_10666.t"/>
    <property type="gene ID" value="C.cajan_10666"/>
</dbReference>
<dbReference type="InterPro" id="IPR045053">
    <property type="entry name" value="MAN-like"/>
</dbReference>
<proteinExistence type="inferred from homology"/>
<evidence type="ECO:0000256" key="6">
    <source>
        <dbReference type="ARBA" id="ARBA00022729"/>
    </source>
</evidence>
<dbReference type="InterPro" id="IPR001547">
    <property type="entry name" value="Glyco_hydro_5"/>
</dbReference>
<dbReference type="EC" id="3.2.1.78" evidence="4"/>
<dbReference type="PANTHER" id="PTHR31451:SF39">
    <property type="entry name" value="MANNAN ENDO-1,4-BETA-MANNOSIDASE 1"/>
    <property type="match status" value="1"/>
</dbReference>
<dbReference type="Gene3D" id="3.20.20.80">
    <property type="entry name" value="Glycosidases"/>
    <property type="match status" value="1"/>
</dbReference>
<feature type="domain" description="Glycoside hydrolase family 5" evidence="9">
    <location>
        <begin position="38"/>
        <end position="306"/>
    </location>
</feature>
<organism evidence="10 11">
    <name type="scientific">Cajanus cajan</name>
    <name type="common">Pigeon pea</name>
    <name type="synonym">Cajanus indicus</name>
    <dbReference type="NCBI Taxonomy" id="3821"/>
    <lineage>
        <taxon>Eukaryota</taxon>
        <taxon>Viridiplantae</taxon>
        <taxon>Streptophyta</taxon>
        <taxon>Embryophyta</taxon>
        <taxon>Tracheophyta</taxon>
        <taxon>Spermatophyta</taxon>
        <taxon>Magnoliopsida</taxon>
        <taxon>eudicotyledons</taxon>
        <taxon>Gunneridae</taxon>
        <taxon>Pentapetalae</taxon>
        <taxon>rosids</taxon>
        <taxon>fabids</taxon>
        <taxon>Fabales</taxon>
        <taxon>Fabaceae</taxon>
        <taxon>Papilionoideae</taxon>
        <taxon>50 kb inversion clade</taxon>
        <taxon>NPAAA clade</taxon>
        <taxon>indigoferoid/millettioid clade</taxon>
        <taxon>Phaseoleae</taxon>
        <taxon>Cajanus</taxon>
    </lineage>
</organism>
<dbReference type="Proteomes" id="UP000075243">
    <property type="component" value="Chromosome 3"/>
</dbReference>
<evidence type="ECO:0000256" key="4">
    <source>
        <dbReference type="ARBA" id="ARBA00012706"/>
    </source>
</evidence>